<dbReference type="InterPro" id="IPR001544">
    <property type="entry name" value="Aminotrans_IV"/>
</dbReference>
<dbReference type="GO" id="GO:0008483">
    <property type="term" value="F:transaminase activity"/>
    <property type="evidence" value="ECO:0007669"/>
    <property type="project" value="UniProtKB-KW"/>
</dbReference>
<gene>
    <name evidence="3" type="ORF">SRCM100623_00531</name>
</gene>
<comment type="caution">
    <text evidence="3">The sequence shown here is derived from an EMBL/GenBank/DDBJ whole genome shotgun (WGS) entry which is preliminary data.</text>
</comment>
<dbReference type="AlphaFoldDB" id="A0A1A0DKA5"/>
<dbReference type="EMBL" id="LYUD01000045">
    <property type="protein sequence ID" value="OAZ75107.1"/>
    <property type="molecule type" value="Genomic_DNA"/>
</dbReference>
<dbReference type="InterPro" id="IPR043131">
    <property type="entry name" value="BCAT-like_N"/>
</dbReference>
<dbReference type="InterPro" id="IPR050571">
    <property type="entry name" value="Class-IV_PLP-Dep_Aminotrnsfr"/>
</dbReference>
<proteinExistence type="inferred from homology"/>
<dbReference type="GO" id="GO:0008153">
    <property type="term" value="P:4-aminobenzoate biosynthetic process"/>
    <property type="evidence" value="ECO:0007669"/>
    <property type="project" value="TreeGrafter"/>
</dbReference>
<keyword evidence="3" id="KW-0032">Aminotransferase</keyword>
<organism evidence="3 4">
    <name type="scientific">Acetobacter pasteurianus</name>
    <name type="common">Acetobacter turbidans</name>
    <dbReference type="NCBI Taxonomy" id="438"/>
    <lineage>
        <taxon>Bacteria</taxon>
        <taxon>Pseudomonadati</taxon>
        <taxon>Pseudomonadota</taxon>
        <taxon>Alphaproteobacteria</taxon>
        <taxon>Acetobacterales</taxon>
        <taxon>Acetobacteraceae</taxon>
        <taxon>Acetobacter</taxon>
    </lineage>
</organism>
<dbReference type="Pfam" id="PF01063">
    <property type="entry name" value="Aminotran_4"/>
    <property type="match status" value="1"/>
</dbReference>
<dbReference type="SUPFAM" id="SSF56752">
    <property type="entry name" value="D-aminoacid aminotransferase-like PLP-dependent enzymes"/>
    <property type="match status" value="1"/>
</dbReference>
<sequence>MSVIWLNGKIYPAEQAFISPQDRGVTLGDGLFETLRIKNGTILHFSLHYQRLCEGGRVLGMPVPEQEDTLRAIREFVMYAGLENGSARLTVTRGVAPRGLLPPEHCKPTVFITGATGVFREQSVRVCVSKLVRRDELSPLSYIKSLSYLPGIMARQEAAQMGCDDALLLNMQGRVAESTISNIVVQTEEGLITPPVTEGVLPGIARRLLLDAGIMQERPISYEDMIGAQGVYLTNSLSLRTVTHVDGKRISYHPESYGKVREILEK</sequence>
<dbReference type="Proteomes" id="UP000093796">
    <property type="component" value="Unassembled WGS sequence"/>
</dbReference>
<evidence type="ECO:0000313" key="3">
    <source>
        <dbReference type="EMBL" id="OAZ75107.1"/>
    </source>
</evidence>
<reference evidence="3 4" key="1">
    <citation type="submission" date="2016-05" db="EMBL/GenBank/DDBJ databases">
        <title>Genome sequencing of Acetobacter pasteurianus strain SRCM100623.</title>
        <authorList>
            <person name="Song Y.R."/>
        </authorList>
    </citation>
    <scope>NUCLEOTIDE SEQUENCE [LARGE SCALE GENOMIC DNA]</scope>
    <source>
        <strain evidence="3 4">SRCM100623</strain>
    </source>
</reference>
<dbReference type="PANTHER" id="PTHR42743:SF2">
    <property type="entry name" value="AMINODEOXYCHORISMATE LYASE"/>
    <property type="match status" value="1"/>
</dbReference>
<dbReference type="RefSeq" id="WP_003628558.1">
    <property type="nucleotide sequence ID" value="NZ_LYUD01000045.1"/>
</dbReference>
<name>A0A1A0DKA5_ACEPA</name>
<protein>
    <recommendedName>
        <fullName evidence="2">Probable branched-chain-amino-acid aminotransferase</fullName>
    </recommendedName>
</protein>
<dbReference type="Gene3D" id="3.20.10.10">
    <property type="entry name" value="D-amino Acid Aminotransferase, subunit A, domain 2"/>
    <property type="match status" value="1"/>
</dbReference>
<dbReference type="Gene3D" id="3.30.470.10">
    <property type="match status" value="1"/>
</dbReference>
<dbReference type="OrthoDB" id="9805628at2"/>
<evidence type="ECO:0000256" key="1">
    <source>
        <dbReference type="ARBA" id="ARBA00009320"/>
    </source>
</evidence>
<dbReference type="GO" id="GO:0008696">
    <property type="term" value="F:4-amino-4-deoxychorismate lyase activity"/>
    <property type="evidence" value="ECO:0007669"/>
    <property type="project" value="TreeGrafter"/>
</dbReference>
<dbReference type="GO" id="GO:0005829">
    <property type="term" value="C:cytosol"/>
    <property type="evidence" value="ECO:0007669"/>
    <property type="project" value="TreeGrafter"/>
</dbReference>
<dbReference type="PANTHER" id="PTHR42743">
    <property type="entry name" value="AMINO-ACID AMINOTRANSFERASE"/>
    <property type="match status" value="1"/>
</dbReference>
<dbReference type="InterPro" id="IPR043132">
    <property type="entry name" value="BCAT-like_C"/>
</dbReference>
<comment type="similarity">
    <text evidence="1">Belongs to the class-IV pyridoxal-phosphate-dependent aminotransferase family.</text>
</comment>
<accession>A0A1A0DKA5</accession>
<dbReference type="InterPro" id="IPR036038">
    <property type="entry name" value="Aminotransferase-like"/>
</dbReference>
<keyword evidence="3" id="KW-0808">Transferase</keyword>
<dbReference type="PATRIC" id="fig|438.15.peg.601"/>
<evidence type="ECO:0000313" key="4">
    <source>
        <dbReference type="Proteomes" id="UP000093796"/>
    </source>
</evidence>
<evidence type="ECO:0000256" key="2">
    <source>
        <dbReference type="ARBA" id="ARBA00014472"/>
    </source>
</evidence>